<dbReference type="PANTHER" id="PTHR23235">
    <property type="entry name" value="KRUEPPEL-LIKE TRANSCRIPTION FACTOR"/>
    <property type="match status" value="1"/>
</dbReference>
<evidence type="ECO:0000256" key="3">
    <source>
        <dbReference type="ARBA" id="ARBA00022833"/>
    </source>
</evidence>
<sequence length="192" mass="21286">MAIMSAFRKLQEGSIVRSNSMPLTASQPPAPRAVECVVFQQQQRQQPVLPTPVKKASLSAEPVIVVKASPPITLMPWMTMVNAWIPQPVVVPTGGECTPLRPVQVMTARRPSTPGNRSRPATASGGSAAKRTVTYPCKLCKSVFSRKDHLRRHVLIHTGERSLECDVCKSRFARQDHLLRHRRVHFNNKPVG</sequence>
<dbReference type="GO" id="GO:0000981">
    <property type="term" value="F:DNA-binding transcription factor activity, RNA polymerase II-specific"/>
    <property type="evidence" value="ECO:0007669"/>
    <property type="project" value="TreeGrafter"/>
</dbReference>
<organism evidence="7 8">
    <name type="scientific">Plasmodiophora brassicae</name>
    <name type="common">Clubroot disease agent</name>
    <dbReference type="NCBI Taxonomy" id="37360"/>
    <lineage>
        <taxon>Eukaryota</taxon>
        <taxon>Sar</taxon>
        <taxon>Rhizaria</taxon>
        <taxon>Endomyxa</taxon>
        <taxon>Phytomyxea</taxon>
        <taxon>Plasmodiophorida</taxon>
        <taxon>Plasmodiophoridae</taxon>
        <taxon>Plasmodiophora</taxon>
    </lineage>
</organism>
<geneLocation type="mitochondrion" evidence="7"/>
<feature type="domain" description="C2H2-type" evidence="6">
    <location>
        <begin position="163"/>
        <end position="190"/>
    </location>
</feature>
<dbReference type="PROSITE" id="PS00028">
    <property type="entry name" value="ZINC_FINGER_C2H2_1"/>
    <property type="match status" value="2"/>
</dbReference>
<dbReference type="Gene3D" id="3.30.160.60">
    <property type="entry name" value="Classic Zinc Finger"/>
    <property type="match status" value="2"/>
</dbReference>
<keyword evidence="1" id="KW-0479">Metal-binding</keyword>
<evidence type="ECO:0000256" key="4">
    <source>
        <dbReference type="PROSITE-ProRule" id="PRU00042"/>
    </source>
</evidence>
<evidence type="ECO:0000256" key="2">
    <source>
        <dbReference type="ARBA" id="ARBA00022771"/>
    </source>
</evidence>
<dbReference type="FunFam" id="3.30.160.60:FF:002343">
    <property type="entry name" value="Zinc finger protein 33A"/>
    <property type="match status" value="1"/>
</dbReference>
<evidence type="ECO:0000256" key="5">
    <source>
        <dbReference type="SAM" id="MobiDB-lite"/>
    </source>
</evidence>
<dbReference type="PANTHER" id="PTHR23235:SF120">
    <property type="entry name" value="KRUPPEL-LIKE FACTOR 15"/>
    <property type="match status" value="1"/>
</dbReference>
<evidence type="ECO:0000313" key="7">
    <source>
        <dbReference type="EMBL" id="SPQ99773.1"/>
    </source>
</evidence>
<name>A0A3P3YHU9_PLABS</name>
<feature type="region of interest" description="Disordered" evidence="5">
    <location>
        <begin position="108"/>
        <end position="128"/>
    </location>
</feature>
<keyword evidence="3" id="KW-0862">Zinc</keyword>
<dbReference type="Pfam" id="PF00096">
    <property type="entry name" value="zf-C2H2"/>
    <property type="match status" value="2"/>
</dbReference>
<keyword evidence="2 4" id="KW-0863">Zinc-finger</keyword>
<dbReference type="AlphaFoldDB" id="A0A3P3YHU9"/>
<evidence type="ECO:0000256" key="1">
    <source>
        <dbReference type="ARBA" id="ARBA00022723"/>
    </source>
</evidence>
<feature type="domain" description="C2H2-type" evidence="6">
    <location>
        <begin position="135"/>
        <end position="162"/>
    </location>
</feature>
<protein>
    <recommendedName>
        <fullName evidence="6">C2H2-type domain-containing protein</fullName>
    </recommendedName>
</protein>
<dbReference type="PROSITE" id="PS50157">
    <property type="entry name" value="ZINC_FINGER_C2H2_2"/>
    <property type="match status" value="2"/>
</dbReference>
<reference evidence="7 8" key="1">
    <citation type="submission" date="2018-03" db="EMBL/GenBank/DDBJ databases">
        <authorList>
            <person name="Fogelqvist J."/>
        </authorList>
    </citation>
    <scope>NUCLEOTIDE SEQUENCE [LARGE SCALE GENOMIC DNA]</scope>
</reference>
<dbReference type="SMART" id="SM00355">
    <property type="entry name" value="ZnF_C2H2"/>
    <property type="match status" value="2"/>
</dbReference>
<dbReference type="InterPro" id="IPR036236">
    <property type="entry name" value="Znf_C2H2_sf"/>
</dbReference>
<gene>
    <name evidence="7" type="ORF">PLBR_LOCUS6988</name>
</gene>
<dbReference type="Proteomes" id="UP000290189">
    <property type="component" value="Unassembled WGS sequence"/>
</dbReference>
<keyword evidence="7" id="KW-0496">Mitochondrion</keyword>
<dbReference type="EMBL" id="OVEO01000012">
    <property type="protein sequence ID" value="SPQ99773.1"/>
    <property type="molecule type" value="Genomic_DNA"/>
</dbReference>
<dbReference type="GO" id="GO:0000978">
    <property type="term" value="F:RNA polymerase II cis-regulatory region sequence-specific DNA binding"/>
    <property type="evidence" value="ECO:0007669"/>
    <property type="project" value="TreeGrafter"/>
</dbReference>
<dbReference type="GO" id="GO:0008270">
    <property type="term" value="F:zinc ion binding"/>
    <property type="evidence" value="ECO:0007669"/>
    <property type="project" value="UniProtKB-KW"/>
</dbReference>
<evidence type="ECO:0000313" key="8">
    <source>
        <dbReference type="Proteomes" id="UP000290189"/>
    </source>
</evidence>
<evidence type="ECO:0000259" key="6">
    <source>
        <dbReference type="PROSITE" id="PS50157"/>
    </source>
</evidence>
<feature type="compositionally biased region" description="Polar residues" evidence="5">
    <location>
        <begin position="113"/>
        <end position="125"/>
    </location>
</feature>
<proteinExistence type="predicted"/>
<dbReference type="SUPFAM" id="SSF57667">
    <property type="entry name" value="beta-beta-alpha zinc fingers"/>
    <property type="match status" value="1"/>
</dbReference>
<dbReference type="InterPro" id="IPR013087">
    <property type="entry name" value="Znf_C2H2_type"/>
</dbReference>
<accession>A0A3P3YHU9</accession>